<dbReference type="NCBIfam" id="TIGR03696">
    <property type="entry name" value="Rhs_assc_core"/>
    <property type="match status" value="1"/>
</dbReference>
<organism evidence="5 6">
    <name type="scientific">Tsuneonella flava</name>
    <dbReference type="NCBI Taxonomy" id="2055955"/>
    <lineage>
        <taxon>Bacteria</taxon>
        <taxon>Pseudomonadati</taxon>
        <taxon>Pseudomonadota</taxon>
        <taxon>Alphaproteobacteria</taxon>
        <taxon>Sphingomonadales</taxon>
        <taxon>Erythrobacteraceae</taxon>
        <taxon>Tsuneonella</taxon>
    </lineage>
</organism>
<dbReference type="PANTHER" id="PTHR32305:SF15">
    <property type="entry name" value="PROTEIN RHSA-RELATED"/>
    <property type="match status" value="1"/>
</dbReference>
<evidence type="ECO:0000256" key="2">
    <source>
        <dbReference type="SAM" id="MobiDB-lite"/>
    </source>
</evidence>
<feature type="signal peptide" evidence="3">
    <location>
        <begin position="1"/>
        <end position="27"/>
    </location>
</feature>
<evidence type="ECO:0000313" key="6">
    <source>
        <dbReference type="Proteomes" id="UP000663637"/>
    </source>
</evidence>
<reference evidence="5 6" key="1">
    <citation type="submission" date="2020-09" db="EMBL/GenBank/DDBJ databases">
        <title>Complete genome sequence of altererythrobacter flavus SS-21NJ, isolated from Dongying oil sludge in Shandong province.</title>
        <authorList>
            <person name="Sun S."/>
            <person name="Zhang Z."/>
        </authorList>
    </citation>
    <scope>NUCLEOTIDE SEQUENCE [LARGE SCALE GENOMIC DNA]</scope>
    <source>
        <strain evidence="5 6">SS-21NJ</strain>
    </source>
</reference>
<feature type="region of interest" description="Disordered" evidence="2">
    <location>
        <begin position="1243"/>
        <end position="1350"/>
    </location>
</feature>
<dbReference type="InterPro" id="IPR022385">
    <property type="entry name" value="Rhs_assc_core"/>
</dbReference>
<keyword evidence="6" id="KW-1185">Reference proteome</keyword>
<feature type="domain" description="Teneurin-like YD-shell" evidence="4">
    <location>
        <begin position="908"/>
        <end position="1180"/>
    </location>
</feature>
<dbReference type="InterPro" id="IPR031325">
    <property type="entry name" value="RHS_repeat"/>
</dbReference>
<name>A0ABX7KA03_9SPHN</name>
<evidence type="ECO:0000256" key="1">
    <source>
        <dbReference type="ARBA" id="ARBA00022737"/>
    </source>
</evidence>
<keyword evidence="1" id="KW-0677">Repeat</keyword>
<dbReference type="Gene3D" id="2.180.10.10">
    <property type="entry name" value="RHS repeat-associated core"/>
    <property type="match status" value="4"/>
</dbReference>
<dbReference type="InterPro" id="IPR006530">
    <property type="entry name" value="YD"/>
</dbReference>
<dbReference type="InterPro" id="IPR050708">
    <property type="entry name" value="T6SS_VgrG/RHS"/>
</dbReference>
<dbReference type="Proteomes" id="UP000663637">
    <property type="component" value="Chromosome"/>
</dbReference>
<feature type="chain" id="PRO_5045187048" description="Teneurin-like YD-shell domain-containing protein" evidence="3">
    <location>
        <begin position="28"/>
        <end position="1373"/>
    </location>
</feature>
<gene>
    <name evidence="5" type="ORF">IDJ81_13705</name>
</gene>
<dbReference type="InterPro" id="IPR056823">
    <property type="entry name" value="TEN-like_YD-shell"/>
</dbReference>
<accession>A0ABX7KA03</accession>
<dbReference type="RefSeq" id="WP_205441729.1">
    <property type="nucleotide sequence ID" value="NZ_CP061510.1"/>
</dbReference>
<keyword evidence="3" id="KW-0732">Signal</keyword>
<evidence type="ECO:0000259" key="4">
    <source>
        <dbReference type="Pfam" id="PF25023"/>
    </source>
</evidence>
<proteinExistence type="predicted"/>
<dbReference type="PANTHER" id="PTHR32305">
    <property type="match status" value="1"/>
</dbReference>
<evidence type="ECO:0000256" key="3">
    <source>
        <dbReference type="SAM" id="SignalP"/>
    </source>
</evidence>
<dbReference type="Pfam" id="PF05593">
    <property type="entry name" value="RHS_repeat"/>
    <property type="match status" value="1"/>
</dbReference>
<feature type="compositionally biased region" description="Basic and acidic residues" evidence="2">
    <location>
        <begin position="1243"/>
        <end position="1254"/>
    </location>
</feature>
<dbReference type="EMBL" id="CP061510">
    <property type="protein sequence ID" value="QSB44352.1"/>
    <property type="molecule type" value="Genomic_DNA"/>
</dbReference>
<dbReference type="NCBIfam" id="TIGR01643">
    <property type="entry name" value="YD_repeat_2x"/>
    <property type="match status" value="1"/>
</dbReference>
<evidence type="ECO:0000313" key="5">
    <source>
        <dbReference type="EMBL" id="QSB44352.1"/>
    </source>
</evidence>
<sequence>MKGSLVRGLFAWIASALAILVTTHSWAQSLPVPPQPVRTDENGVDVATRTLVVGQTDIAIGPGDHRGLRVDRQLSAFGWRISSTPIISGSVTKPVVVVDGQSRSFQGNGSDPYDPWIEDGTILSSNLGTFTLRDGTVIEFQNVTGLSEHPTAFKAAKKITFPDGVEHTFTYQTGQYQLTTSPATYETVTRLISVNSSTGYQIKFGYVSNTAASYSWRRLNKLTSINNAVEYCSPTTNTCSLAGDWPQVTYGSAGLAATPTVTDPENRVTTYTYSGSKLTSITPPGQSPMSFTYNGNEVVTASRGGGTWTYTPQYLKTDVTDPNNRTTTYSFTAANLITAVKDAKGQITSFRYCYGTPNCPWDVLNRVTFPEGNYVTYTYDARANVVSTAYREKPTVGTTTLTQTASFPATCASPKTCNKPISTTDPKGKVTNYSWSTTHGGLLQVQSPAASTGAARPTTTYSYTSTQARYLTGPGVWSNSPTIYMLDLVSQCRTAATCAGTANERVSDFNYLASSVPNNALVANIIRKAGNGSLAATTSLTYSDLGDVETVDGPLSGAGDKSFAFYNLARQPVGYIASSANLATRMTYDAGGRLANVETGYTTGQTAAALASMTVSQSSTTQYDSYGRATKVLAKGSTGTIYSVEQKSYDTSSRVTCSTLRMNPSTYSALPTSACTLATQGSFGPDRITKYTYDEINRVTKITEGFGTPDAADASTVTFTPNGLVQTAKDGENNLTTYEYDGYDRNRKVRFPVATKGAGSSSTTDYEQYSFDANGNVLTFRTRRGETITMNYDDLNRVTSKIVPARSGLPSTHTRNVYFAYDLFGNMTDARFDSLSGEGISASYDGLGRPTGETLTMNGVSRTVGSGYDVAGNRTSITYPDSQVFSYTYDSLGRPHLIRDPASNALIDFAFDTSGRLDRMDRIGTANEQFFGYDVTSRMTSLSIDTSTTTPINTTTFAYNPASQMSSSTKSSNSFAWNAHFNASRTYSTNGLNQYTAAGPASFSYDANGNLSADGTNTYVYDVENRLVSKAGGGSSVTLRYDPLGRLYEVNGSQTGIIRFVYDGDALVAEYNSSGAMLQRYVHGPASGLDDPLVSYAGSSALIGNARMLYADERGSIVYSTNSSGGAAAINSYDAYGIPGSGNTGRFQYTGQAWVPELGMYYYKARMYSPTLGRFMQTDPIGYADGINWYNYVGGDPVNGIDSSGLGSCMIEGKPSICVIAKLEDAPRAQNLLANMMHDLTKERSGSWGERERGPQIAQATTPPSNLPGGPYTEKPSTPGNRPGSYQGPKQPSGPRPQAQWVPPESQGGPPGSKGYWKVQLPGQQGWERYSPSGQPLTPDQAHPNPAGPTRSFFFLGPIGAVLCALFCESPAY</sequence>
<dbReference type="Pfam" id="PF25023">
    <property type="entry name" value="TEN_YD-shell"/>
    <property type="match status" value="1"/>
</dbReference>
<protein>
    <recommendedName>
        <fullName evidence="4">Teneurin-like YD-shell domain-containing protein</fullName>
    </recommendedName>
</protein>